<dbReference type="EMBL" id="BAABFC010000012">
    <property type="protein sequence ID" value="GAA4499141.1"/>
    <property type="molecule type" value="Genomic_DNA"/>
</dbReference>
<comment type="caution">
    <text evidence="4">The sequence shown here is derived from an EMBL/GenBank/DDBJ whole genome shotgun (WGS) entry which is preliminary data.</text>
</comment>
<dbReference type="PIRSF" id="PIRSF016548">
    <property type="entry name" value="Rsd_AlgQ"/>
    <property type="match status" value="1"/>
</dbReference>
<evidence type="ECO:0000256" key="3">
    <source>
        <dbReference type="RuleBase" id="RU004409"/>
    </source>
</evidence>
<evidence type="ECO:0000313" key="5">
    <source>
        <dbReference type="Proteomes" id="UP001501321"/>
    </source>
</evidence>
<organism evidence="4 5">
    <name type="scientific">Pseudaeromonas paramecii</name>
    <dbReference type="NCBI Taxonomy" id="2138166"/>
    <lineage>
        <taxon>Bacteria</taxon>
        <taxon>Pseudomonadati</taxon>
        <taxon>Pseudomonadota</taxon>
        <taxon>Gammaproteobacteria</taxon>
        <taxon>Aeromonadales</taxon>
        <taxon>Aeromonadaceae</taxon>
        <taxon>Pseudaeromonas</taxon>
    </lineage>
</organism>
<keyword evidence="5" id="KW-1185">Reference proteome</keyword>
<dbReference type="Proteomes" id="UP001501321">
    <property type="component" value="Unassembled WGS sequence"/>
</dbReference>
<comment type="similarity">
    <text evidence="3">Belongs to the Rsd/AlgQ family.</text>
</comment>
<sequence>MLTKLEQTQRRLAGQNSAVDAWLAARRTLLIRYIALTKSKSLPSAPDIQDFCQHLVDYASAGHFEIYHYVVEAFEHASGRRLSLANRIIPRIEQNTERLMAFHDAYGEIKEDDESLMDLDEHLNELGPLLEERFRLEDRLVAVLDLLDALSEAEVTQA</sequence>
<proteinExistence type="inferred from homology"/>
<dbReference type="InterPro" id="IPR007448">
    <property type="entry name" value="Sigma70_reg_Rsd_AlgQ"/>
</dbReference>
<dbReference type="RefSeq" id="WP_345012358.1">
    <property type="nucleotide sequence ID" value="NZ_BAABFC010000012.1"/>
</dbReference>
<keyword evidence="1 3" id="KW-0805">Transcription regulation</keyword>
<accession>A0ABP8QB86</accession>
<name>A0ABP8QB86_9GAMM</name>
<evidence type="ECO:0000313" key="4">
    <source>
        <dbReference type="EMBL" id="GAA4499141.1"/>
    </source>
</evidence>
<reference evidence="5" key="1">
    <citation type="journal article" date="2019" name="Int. J. Syst. Evol. Microbiol.">
        <title>The Global Catalogue of Microorganisms (GCM) 10K type strain sequencing project: providing services to taxonomists for standard genome sequencing and annotation.</title>
        <authorList>
            <consortium name="The Broad Institute Genomics Platform"/>
            <consortium name="The Broad Institute Genome Sequencing Center for Infectious Disease"/>
            <person name="Wu L."/>
            <person name="Ma J."/>
        </authorList>
    </citation>
    <scope>NUCLEOTIDE SEQUENCE [LARGE SCALE GENOMIC DNA]</scope>
    <source>
        <strain evidence="5">JCM 32226</strain>
    </source>
</reference>
<evidence type="ECO:0000256" key="2">
    <source>
        <dbReference type="ARBA" id="ARBA00023163"/>
    </source>
</evidence>
<dbReference type="InterPro" id="IPR038309">
    <property type="entry name" value="Rsd/AlgQ_sf"/>
</dbReference>
<gene>
    <name evidence="4" type="ORF">GCM10023095_18780</name>
</gene>
<evidence type="ECO:0000256" key="1">
    <source>
        <dbReference type="ARBA" id="ARBA00023015"/>
    </source>
</evidence>
<protein>
    <submittedName>
        <fullName evidence="4">Rsd/AlgQ family anti-sigma factor</fullName>
    </submittedName>
</protein>
<keyword evidence="2 3" id="KW-0804">Transcription</keyword>
<dbReference type="Gene3D" id="1.20.120.1370">
    <property type="entry name" value="Regulator of RNA polymerase sigma(70) subunit, domain 4"/>
    <property type="match status" value="1"/>
</dbReference>
<dbReference type="NCBIfam" id="NF008723">
    <property type="entry name" value="PRK11718.1"/>
    <property type="match status" value="1"/>
</dbReference>
<dbReference type="Pfam" id="PF04353">
    <property type="entry name" value="Rsd_AlgQ"/>
    <property type="match status" value="1"/>
</dbReference>